<organism evidence="1 2">
    <name type="scientific">Xenorhabdus doucetiae</name>
    <dbReference type="NCBI Taxonomy" id="351671"/>
    <lineage>
        <taxon>Bacteria</taxon>
        <taxon>Pseudomonadati</taxon>
        <taxon>Pseudomonadota</taxon>
        <taxon>Gammaproteobacteria</taxon>
        <taxon>Enterobacterales</taxon>
        <taxon>Morganellaceae</taxon>
        <taxon>Xenorhabdus</taxon>
    </lineage>
</organism>
<dbReference type="Proteomes" id="UP000324170">
    <property type="component" value="Unassembled WGS sequence"/>
</dbReference>
<reference evidence="1 2" key="1">
    <citation type="submission" date="2019-07" db="EMBL/GenBank/DDBJ databases">
        <title>Genomic Encyclopedia of Type Strains, Phase I: the one thousand microbial genomes (KMG-I) project.</title>
        <authorList>
            <person name="Kyrpides N."/>
        </authorList>
    </citation>
    <scope>NUCLEOTIDE SEQUENCE [LARGE SCALE GENOMIC DNA]</scope>
    <source>
        <strain evidence="1 2">DSM 17909</strain>
    </source>
</reference>
<evidence type="ECO:0000313" key="2">
    <source>
        <dbReference type="Proteomes" id="UP000324170"/>
    </source>
</evidence>
<comment type="caution">
    <text evidence="1">The sequence shown here is derived from an EMBL/GenBank/DDBJ whole genome shotgun (WGS) entry which is preliminary data.</text>
</comment>
<protein>
    <submittedName>
        <fullName evidence="1">Uncharacterized protein</fullName>
    </submittedName>
</protein>
<proteinExistence type="predicted"/>
<evidence type="ECO:0000313" key="1">
    <source>
        <dbReference type="EMBL" id="TYP03206.1"/>
    </source>
</evidence>
<dbReference type="EMBL" id="VNHN01000040">
    <property type="protein sequence ID" value="TYP03206.1"/>
    <property type="molecule type" value="Genomic_DNA"/>
</dbReference>
<sequence length="50" mass="5869">MTIKISVFFRNIRFYLSSQIKIATINNDILDFDIFSWDYPSCWSSIMLGG</sequence>
<accession>A0ABY3NQ26</accession>
<name>A0ABY3NQ26_9GAMM</name>
<gene>
    <name evidence="1" type="ORF">LY16_02410</name>
</gene>
<keyword evidence="2" id="KW-1185">Reference proteome</keyword>